<dbReference type="Pfam" id="PF24381">
    <property type="entry name" value="DUF7537"/>
    <property type="match status" value="1"/>
</dbReference>
<sequence>MRNALPFVVVGIVCLAGCGGMLGPNDATTTPTTPAQIPTDSPLNTLPNGLSEERVDPLVITATHTEALENTSFTVVYGQSLTAENGTALVNATATTRVSANHSVAYSTSRYDAGTSVWFESSVRDVERWFTGSDYFFRGEGPDGPVYVSPPAAGTPEGIPSSTLQQYYTETELTNLSTDDGMLVLRLHGLSGQQYAGSVPITVTEGTVTVTMSADGRVEGYRVEYTGHLSNSPEQSVEGTRTAQFGAFGTTTVEPPEWLGDAREATANATD</sequence>
<proteinExistence type="predicted"/>
<dbReference type="RefSeq" id="WP_158204973.1">
    <property type="nucleotide sequence ID" value="NZ_WSZK01000019.1"/>
</dbReference>
<dbReference type="AlphaFoldDB" id="A0A6B0GP57"/>
<evidence type="ECO:0008006" key="3">
    <source>
        <dbReference type="Google" id="ProtNLM"/>
    </source>
</evidence>
<evidence type="ECO:0000313" key="1">
    <source>
        <dbReference type="EMBL" id="MWG35287.1"/>
    </source>
</evidence>
<keyword evidence="2" id="KW-1185">Reference proteome</keyword>
<comment type="caution">
    <text evidence="1">The sequence shown here is derived from an EMBL/GenBank/DDBJ whole genome shotgun (WGS) entry which is preliminary data.</text>
</comment>
<organism evidence="1 2">
    <name type="scientific">Halomarina oriensis</name>
    <dbReference type="NCBI Taxonomy" id="671145"/>
    <lineage>
        <taxon>Archaea</taxon>
        <taxon>Methanobacteriati</taxon>
        <taxon>Methanobacteriota</taxon>
        <taxon>Stenosarchaea group</taxon>
        <taxon>Halobacteria</taxon>
        <taxon>Halobacteriales</taxon>
        <taxon>Natronomonadaceae</taxon>
        <taxon>Halomarina</taxon>
    </lineage>
</organism>
<protein>
    <recommendedName>
        <fullName evidence="3">LppX_LprAFG lipoprotein</fullName>
    </recommendedName>
</protein>
<dbReference type="EMBL" id="WSZK01000019">
    <property type="protein sequence ID" value="MWG35287.1"/>
    <property type="molecule type" value="Genomic_DNA"/>
</dbReference>
<gene>
    <name evidence="1" type="ORF">GQS65_12445</name>
</gene>
<reference evidence="1 2" key="1">
    <citation type="submission" date="2019-12" db="EMBL/GenBank/DDBJ databases">
        <title>Halocatena pleomorpha gen. nov. sp. nov., an extremely halophilic archaeon of family Halobacteriaceae isolated from saltpan soil.</title>
        <authorList>
            <person name="Pal Y."/>
            <person name="Verma A."/>
            <person name="Krishnamurthi S."/>
            <person name="Kumar P."/>
        </authorList>
    </citation>
    <scope>NUCLEOTIDE SEQUENCE [LARGE SCALE GENOMIC DNA]</scope>
    <source>
        <strain evidence="1 2">JCM 16495</strain>
    </source>
</reference>
<dbReference type="Proteomes" id="UP000451471">
    <property type="component" value="Unassembled WGS sequence"/>
</dbReference>
<accession>A0A6B0GP57</accession>
<dbReference type="InterPro" id="IPR055959">
    <property type="entry name" value="DUF7537"/>
</dbReference>
<dbReference type="OrthoDB" id="237998at2157"/>
<name>A0A6B0GP57_9EURY</name>
<evidence type="ECO:0000313" key="2">
    <source>
        <dbReference type="Proteomes" id="UP000451471"/>
    </source>
</evidence>